<dbReference type="CDD" id="cd22431">
    <property type="entry name" value="KH-I_RNaseY"/>
    <property type="match status" value="1"/>
</dbReference>
<sequence length="515" mass="58751">MEVPYLLYVIVTIIMFLIGALIGWIIQGYIYKSKVGSIEEFEKKKKEEIESILEVERREMKVRLKEETDKRTQELESKFKERQRELQEIEGRLIKKEEIVDRRSQFLDKKEKELLRKEEELTLLQKQLEEKKKSVDAELFKIASLSKEEARAIILKEVEESLKKDIAKRVVEAEEEIKSIAKEKAKVILSQAMENCAIDYVAETTVSVVPLPSDEIKGRIIGREGRNIRTFETLTGVDLLIDDTPEAVTLSCFDPVRREIARRALEKLIIDGRIHPARIEEFVSEAEAQFEESLIKDAEDALMSISLYGFPIELKKIIGEMKYRTSYGQNLLKHSLEVATIAGIIAEELGENVVLAKRAGFLHDIGKVVSQEYEGPHALAGGELLKKFGENESVIHAVQAHHNDIKMETALDVIVQVSDILSATRPGARREDLENYIKRMEELEHIASTVPGVKKAFVVQAGRELRILVNPEEVDEETSQKIAKDVAKNIEESLVYPGIIKVTVVRETRYIEYAK</sequence>
<keyword evidence="5" id="KW-1133">Transmembrane helix</keyword>
<dbReference type="SUPFAM" id="SSF54791">
    <property type="entry name" value="Eukaryotic type KH-domain (KH-domain type I)"/>
    <property type="match status" value="1"/>
</dbReference>
<comment type="subcellular location">
    <subcellularLocation>
        <location evidence="5">Cell membrane</location>
        <topology evidence="5">Single-pass membrane protein</topology>
    </subcellularLocation>
</comment>
<dbReference type="HAMAP" id="MF_00335">
    <property type="entry name" value="RNase_Y"/>
    <property type="match status" value="1"/>
</dbReference>
<dbReference type="GO" id="GO:0004521">
    <property type="term" value="F:RNA endonuclease activity"/>
    <property type="evidence" value="ECO:0007669"/>
    <property type="project" value="UniProtKB-UniRule"/>
</dbReference>
<comment type="caution">
    <text evidence="9">The sequence shown here is derived from an EMBL/GenBank/DDBJ whole genome shotgun (WGS) entry which is preliminary data.</text>
</comment>
<feature type="transmembrane region" description="Helical" evidence="5">
    <location>
        <begin position="6"/>
        <end position="26"/>
    </location>
</feature>
<dbReference type="InterPro" id="IPR004088">
    <property type="entry name" value="KH_dom_type_1"/>
</dbReference>
<comment type="function">
    <text evidence="5">Endoribonuclease that initiates mRNA decay.</text>
</comment>
<evidence type="ECO:0000313" key="9">
    <source>
        <dbReference type="EMBL" id="HGW60390.1"/>
    </source>
</evidence>
<dbReference type="NCBIfam" id="TIGR00277">
    <property type="entry name" value="HDIG"/>
    <property type="match status" value="1"/>
</dbReference>
<evidence type="ECO:0000256" key="6">
    <source>
        <dbReference type="NCBIfam" id="TIGR03319"/>
    </source>
</evidence>
<evidence type="ECO:0000259" key="8">
    <source>
        <dbReference type="PROSITE" id="PS51831"/>
    </source>
</evidence>
<dbReference type="SMART" id="SM00322">
    <property type="entry name" value="KH"/>
    <property type="match status" value="1"/>
</dbReference>
<evidence type="ECO:0000256" key="5">
    <source>
        <dbReference type="HAMAP-Rule" id="MF_00335"/>
    </source>
</evidence>
<dbReference type="PANTHER" id="PTHR12826:SF15">
    <property type="entry name" value="RIBONUCLEASE Y"/>
    <property type="match status" value="1"/>
</dbReference>
<dbReference type="SMART" id="SM00471">
    <property type="entry name" value="HDc"/>
    <property type="match status" value="1"/>
</dbReference>
<dbReference type="EMBL" id="DTHV01000099">
    <property type="protein sequence ID" value="HGW60390.1"/>
    <property type="molecule type" value="Genomic_DNA"/>
</dbReference>
<accession>A0A7C4TXI9</accession>
<dbReference type="GO" id="GO:0016787">
    <property type="term" value="F:hydrolase activity"/>
    <property type="evidence" value="ECO:0007669"/>
    <property type="project" value="UniProtKB-KW"/>
</dbReference>
<dbReference type="Pfam" id="PF01966">
    <property type="entry name" value="HD"/>
    <property type="match status" value="1"/>
</dbReference>
<keyword evidence="3 5" id="KW-0378">Hydrolase</keyword>
<dbReference type="Pfam" id="PF00013">
    <property type="entry name" value="KH_1"/>
    <property type="match status" value="1"/>
</dbReference>
<dbReference type="Gene3D" id="1.10.3210.10">
    <property type="entry name" value="Hypothetical protein af1432"/>
    <property type="match status" value="1"/>
</dbReference>
<name>A0A7C4TXI9_9BACT</name>
<dbReference type="AlphaFoldDB" id="A0A7C4TXI9"/>
<dbReference type="GO" id="GO:0003723">
    <property type="term" value="F:RNA binding"/>
    <property type="evidence" value="ECO:0007669"/>
    <property type="project" value="UniProtKB-UniRule"/>
</dbReference>
<dbReference type="EC" id="3.1.-.-" evidence="5 6"/>
<dbReference type="Pfam" id="PF12072">
    <property type="entry name" value="RNase_Y_N"/>
    <property type="match status" value="1"/>
</dbReference>
<evidence type="ECO:0000256" key="7">
    <source>
        <dbReference type="SAM" id="Coils"/>
    </source>
</evidence>
<comment type="similarity">
    <text evidence="5">Belongs to the RNase Y family.</text>
</comment>
<dbReference type="PROSITE" id="PS51831">
    <property type="entry name" value="HD"/>
    <property type="match status" value="1"/>
</dbReference>
<keyword evidence="2 5" id="KW-0255">Endonuclease</keyword>
<dbReference type="GO" id="GO:0005886">
    <property type="term" value="C:plasma membrane"/>
    <property type="evidence" value="ECO:0007669"/>
    <property type="project" value="UniProtKB-SubCell"/>
</dbReference>
<evidence type="ECO:0000256" key="3">
    <source>
        <dbReference type="ARBA" id="ARBA00022801"/>
    </source>
</evidence>
<keyword evidence="4 5" id="KW-0694">RNA-binding</keyword>
<keyword evidence="1 5" id="KW-0540">Nuclease</keyword>
<protein>
    <recommendedName>
        <fullName evidence="5 6">Ribonuclease Y</fullName>
        <shortName evidence="5">RNase Y</shortName>
        <ecNumber evidence="5 6">3.1.-.-</ecNumber>
    </recommendedName>
</protein>
<dbReference type="GO" id="GO:0006402">
    <property type="term" value="P:mRNA catabolic process"/>
    <property type="evidence" value="ECO:0007669"/>
    <property type="project" value="UniProtKB-UniRule"/>
</dbReference>
<keyword evidence="5" id="KW-0812">Transmembrane</keyword>
<dbReference type="InterPro" id="IPR004087">
    <property type="entry name" value="KH_dom"/>
</dbReference>
<dbReference type="InterPro" id="IPR022711">
    <property type="entry name" value="RNase_Y_N"/>
</dbReference>
<dbReference type="CDD" id="cd00077">
    <property type="entry name" value="HDc"/>
    <property type="match status" value="1"/>
</dbReference>
<dbReference type="InterPro" id="IPR006675">
    <property type="entry name" value="HDIG_dom"/>
</dbReference>
<dbReference type="InterPro" id="IPR017705">
    <property type="entry name" value="Ribonuclease_Y"/>
</dbReference>
<dbReference type="InterPro" id="IPR036612">
    <property type="entry name" value="KH_dom_type_1_sf"/>
</dbReference>
<feature type="domain" description="HD" evidence="8">
    <location>
        <begin position="331"/>
        <end position="424"/>
    </location>
</feature>
<keyword evidence="5" id="KW-0472">Membrane</keyword>
<dbReference type="NCBIfam" id="TIGR03319">
    <property type="entry name" value="RNase_Y"/>
    <property type="match status" value="1"/>
</dbReference>
<reference evidence="9" key="1">
    <citation type="journal article" date="2020" name="mSystems">
        <title>Genome- and Community-Level Interaction Insights into Carbon Utilization and Element Cycling Functions of Hydrothermarchaeota in Hydrothermal Sediment.</title>
        <authorList>
            <person name="Zhou Z."/>
            <person name="Liu Y."/>
            <person name="Xu W."/>
            <person name="Pan J."/>
            <person name="Luo Z.H."/>
            <person name="Li M."/>
        </authorList>
    </citation>
    <scope>NUCLEOTIDE SEQUENCE [LARGE SCALE GENOMIC DNA]</scope>
    <source>
        <strain evidence="9">SpSt-794</strain>
    </source>
</reference>
<dbReference type="SUPFAM" id="SSF109604">
    <property type="entry name" value="HD-domain/PDEase-like"/>
    <property type="match status" value="1"/>
</dbReference>
<dbReference type="PANTHER" id="PTHR12826">
    <property type="entry name" value="RIBONUCLEASE Y"/>
    <property type="match status" value="1"/>
</dbReference>
<organism evidence="9">
    <name type="scientific">Caldisericum exile</name>
    <dbReference type="NCBI Taxonomy" id="693075"/>
    <lineage>
        <taxon>Bacteria</taxon>
        <taxon>Pseudomonadati</taxon>
        <taxon>Caldisericota/Cryosericota group</taxon>
        <taxon>Caldisericota</taxon>
        <taxon>Caldisericia</taxon>
        <taxon>Caldisericales</taxon>
        <taxon>Caldisericaceae</taxon>
        <taxon>Caldisericum</taxon>
    </lineage>
</organism>
<dbReference type="PROSITE" id="PS50084">
    <property type="entry name" value="KH_TYPE_1"/>
    <property type="match status" value="1"/>
</dbReference>
<evidence type="ECO:0000256" key="4">
    <source>
        <dbReference type="ARBA" id="ARBA00022884"/>
    </source>
</evidence>
<keyword evidence="7" id="KW-0175">Coiled coil</keyword>
<gene>
    <name evidence="5 9" type="primary">rny</name>
    <name evidence="9" type="ORF">ENV82_03040</name>
</gene>
<dbReference type="InterPro" id="IPR006674">
    <property type="entry name" value="HD_domain"/>
</dbReference>
<evidence type="ECO:0000256" key="2">
    <source>
        <dbReference type="ARBA" id="ARBA00022759"/>
    </source>
</evidence>
<keyword evidence="5" id="KW-1003">Cell membrane</keyword>
<evidence type="ECO:0000256" key="1">
    <source>
        <dbReference type="ARBA" id="ARBA00022722"/>
    </source>
</evidence>
<feature type="coiled-coil region" evidence="7">
    <location>
        <begin position="38"/>
        <end position="183"/>
    </location>
</feature>
<dbReference type="Gene3D" id="3.30.1370.10">
    <property type="entry name" value="K Homology domain, type 1"/>
    <property type="match status" value="1"/>
</dbReference>
<dbReference type="InterPro" id="IPR003607">
    <property type="entry name" value="HD/PDEase_dom"/>
</dbReference>
<proteinExistence type="inferred from homology"/>